<dbReference type="AlphaFoldDB" id="A0A1Y0HPJ4"/>
<dbReference type="InterPro" id="IPR014721">
    <property type="entry name" value="Ribsml_uS5_D2-typ_fold_subgr"/>
</dbReference>
<keyword evidence="3 6" id="KW-0547">Nucleotide-binding</keyword>
<evidence type="ECO:0000256" key="4">
    <source>
        <dbReference type="ARBA" id="ARBA00022777"/>
    </source>
</evidence>
<dbReference type="UniPathway" id="UPA00056">
    <property type="reaction ID" value="UER00094"/>
</dbReference>
<dbReference type="PANTHER" id="PTHR43527">
    <property type="entry name" value="4-DIPHOSPHOCYTIDYL-2-C-METHYL-D-ERYTHRITOL KINASE, CHLOROPLASTIC"/>
    <property type="match status" value="1"/>
</dbReference>
<dbReference type="Gene3D" id="3.30.230.10">
    <property type="match status" value="1"/>
</dbReference>
<feature type="active site" evidence="6">
    <location>
        <position position="139"/>
    </location>
</feature>
<accession>A0A1Y0HPJ4</accession>
<comment type="function">
    <text evidence="6">Catalyzes the phosphorylation of the position 2 hydroxy group of 4-diphosphocytidyl-2C-methyl-D-erythritol.</text>
</comment>
<dbReference type="InterPro" id="IPR020568">
    <property type="entry name" value="Ribosomal_Su5_D2-typ_SF"/>
</dbReference>
<evidence type="ECO:0000313" key="8">
    <source>
        <dbReference type="EMBL" id="ARU49255.1"/>
    </source>
</evidence>
<keyword evidence="2 6" id="KW-0808">Transferase</keyword>
<feature type="active site" evidence="6">
    <location>
        <position position="8"/>
    </location>
</feature>
<name>A0A1Y0HPJ4_9BACT</name>
<dbReference type="RefSeq" id="WP_192866740.1">
    <property type="nucleotide sequence ID" value="NZ_CP021416.1"/>
</dbReference>
<keyword evidence="9" id="KW-1185">Reference proteome</keyword>
<sequence>MQYQAHAKVNIFLKIVGVRGNYHELLSRFMIVPSLFDTLSFVPKKSRQSFELVGDFNCPLEHNTLYRTFMVLKEHGYDQKVEQVMKDFALHVKKNIPTGSGLGGGSSDSATFLNMLNETANLGLDREAMMHIGSEVGADVAFFASGYESANVSGIGEIVEKFDENALDIEVFTPSLACNTALVYKTYREYFLQTMDQALASKMVALKSPELLSHFSKEKLNDLFPASLKAYPELSNYAKNGWFFSGSGSSFFRLKEEV</sequence>
<reference evidence="9" key="1">
    <citation type="submission" date="2017-05" db="EMBL/GenBank/DDBJ databases">
        <title>Dechlorination kinetics govern the competition between two new strains of the genus Sulfurospirillum.</title>
        <authorList>
            <person name="Buttet G.F."/>
            <person name="Murray A.M."/>
            <person name="Goris T."/>
            <person name="Burion M."/>
            <person name="Lin B."/>
            <person name="Rolle M."/>
            <person name="Maillard J."/>
        </authorList>
    </citation>
    <scope>NUCLEOTIDE SEQUENCE [LARGE SCALE GENOMIC DNA]</scope>
    <source>
        <strain evidence="9">SL2-1</strain>
    </source>
</reference>
<dbReference type="GO" id="GO:0050515">
    <property type="term" value="F:4-(cytidine 5'-diphospho)-2-C-methyl-D-erythritol kinase activity"/>
    <property type="evidence" value="ECO:0007669"/>
    <property type="project" value="UniProtKB-UniRule"/>
</dbReference>
<evidence type="ECO:0000259" key="7">
    <source>
        <dbReference type="Pfam" id="PF00288"/>
    </source>
</evidence>
<evidence type="ECO:0000313" key="9">
    <source>
        <dbReference type="Proteomes" id="UP000196005"/>
    </source>
</evidence>
<dbReference type="KEGG" id="suls:Sdiek1_2096"/>
<evidence type="ECO:0000256" key="2">
    <source>
        <dbReference type="ARBA" id="ARBA00022679"/>
    </source>
</evidence>
<evidence type="ECO:0000256" key="5">
    <source>
        <dbReference type="ARBA" id="ARBA00022840"/>
    </source>
</evidence>
<keyword evidence="4 6" id="KW-0418">Kinase</keyword>
<dbReference type="SUPFAM" id="SSF55060">
    <property type="entry name" value="GHMP Kinase, C-terminal domain"/>
    <property type="match status" value="1"/>
</dbReference>
<keyword evidence="6" id="KW-0414">Isoprene biosynthesis</keyword>
<dbReference type="NCBIfam" id="NF003216">
    <property type="entry name" value="PRK04181.1"/>
    <property type="match status" value="1"/>
</dbReference>
<dbReference type="InterPro" id="IPR006204">
    <property type="entry name" value="GHMP_kinase_N_dom"/>
</dbReference>
<dbReference type="InterPro" id="IPR004424">
    <property type="entry name" value="IspE"/>
</dbReference>
<dbReference type="EMBL" id="CP021416">
    <property type="protein sequence ID" value="ARU49255.1"/>
    <property type="molecule type" value="Genomic_DNA"/>
</dbReference>
<dbReference type="GO" id="GO:0005524">
    <property type="term" value="F:ATP binding"/>
    <property type="evidence" value="ECO:0007669"/>
    <property type="project" value="UniProtKB-UniRule"/>
</dbReference>
<evidence type="ECO:0000256" key="6">
    <source>
        <dbReference type="HAMAP-Rule" id="MF_00061"/>
    </source>
</evidence>
<organism evidence="8 9">
    <name type="scientific">Sulfurospirillum diekertiae</name>
    <dbReference type="NCBI Taxonomy" id="1854492"/>
    <lineage>
        <taxon>Bacteria</taxon>
        <taxon>Pseudomonadati</taxon>
        <taxon>Campylobacterota</taxon>
        <taxon>Epsilonproteobacteria</taxon>
        <taxon>Campylobacterales</taxon>
        <taxon>Sulfurospirillaceae</taxon>
        <taxon>Sulfurospirillum</taxon>
    </lineage>
</organism>
<feature type="domain" description="GHMP kinase N-terminal" evidence="7">
    <location>
        <begin position="64"/>
        <end position="146"/>
    </location>
</feature>
<comment type="catalytic activity">
    <reaction evidence="6">
        <text>4-CDP-2-C-methyl-D-erythritol + ATP = 4-CDP-2-C-methyl-D-erythritol 2-phosphate + ADP + H(+)</text>
        <dbReference type="Rhea" id="RHEA:18437"/>
        <dbReference type="ChEBI" id="CHEBI:15378"/>
        <dbReference type="ChEBI" id="CHEBI:30616"/>
        <dbReference type="ChEBI" id="CHEBI:57823"/>
        <dbReference type="ChEBI" id="CHEBI:57919"/>
        <dbReference type="ChEBI" id="CHEBI:456216"/>
        <dbReference type="EC" id="2.7.1.148"/>
    </reaction>
</comment>
<dbReference type="PANTHER" id="PTHR43527:SF2">
    <property type="entry name" value="4-DIPHOSPHOCYTIDYL-2-C-METHYL-D-ERYTHRITOL KINASE, CHLOROPLASTIC"/>
    <property type="match status" value="1"/>
</dbReference>
<dbReference type="GO" id="GO:0016114">
    <property type="term" value="P:terpenoid biosynthetic process"/>
    <property type="evidence" value="ECO:0007669"/>
    <property type="project" value="UniProtKB-UniRule"/>
</dbReference>
<dbReference type="NCBIfam" id="TIGR00154">
    <property type="entry name" value="ispE"/>
    <property type="match status" value="1"/>
</dbReference>
<dbReference type="PIRSF" id="PIRSF010376">
    <property type="entry name" value="IspE"/>
    <property type="match status" value="1"/>
</dbReference>
<dbReference type="HAMAP" id="MF_00061">
    <property type="entry name" value="IspE"/>
    <property type="match status" value="1"/>
</dbReference>
<proteinExistence type="inferred from homology"/>
<evidence type="ECO:0000256" key="1">
    <source>
        <dbReference type="ARBA" id="ARBA00017473"/>
    </source>
</evidence>
<dbReference type="Proteomes" id="UP000196005">
    <property type="component" value="Chromosome"/>
</dbReference>
<dbReference type="InterPro" id="IPR036554">
    <property type="entry name" value="GHMP_kinase_C_sf"/>
</dbReference>
<gene>
    <name evidence="6" type="primary">ispE</name>
    <name evidence="8" type="ORF">Sdiek1_2096</name>
</gene>
<evidence type="ECO:0000256" key="3">
    <source>
        <dbReference type="ARBA" id="ARBA00022741"/>
    </source>
</evidence>
<comment type="similarity">
    <text evidence="6">Belongs to the GHMP kinase family. IspE subfamily.</text>
</comment>
<feature type="binding site" evidence="6">
    <location>
        <begin position="97"/>
        <end position="107"/>
    </location>
    <ligand>
        <name>ATP</name>
        <dbReference type="ChEBI" id="CHEBI:30616"/>
    </ligand>
</feature>
<dbReference type="Pfam" id="PF00288">
    <property type="entry name" value="GHMP_kinases_N"/>
    <property type="match status" value="1"/>
</dbReference>
<keyword evidence="5 6" id="KW-0067">ATP-binding</keyword>
<dbReference type="GO" id="GO:0019288">
    <property type="term" value="P:isopentenyl diphosphate biosynthetic process, methylerythritol 4-phosphate pathway"/>
    <property type="evidence" value="ECO:0007669"/>
    <property type="project" value="UniProtKB-UniRule"/>
</dbReference>
<dbReference type="SUPFAM" id="SSF54211">
    <property type="entry name" value="Ribosomal protein S5 domain 2-like"/>
    <property type="match status" value="1"/>
</dbReference>
<dbReference type="EC" id="2.7.1.148" evidence="6"/>
<protein>
    <recommendedName>
        <fullName evidence="1 6">4-diphosphocytidyl-2-C-methyl-D-erythritol kinase</fullName>
        <shortName evidence="6">CMK</shortName>
        <ecNumber evidence="6">2.7.1.148</ecNumber>
    </recommendedName>
    <alternativeName>
        <fullName evidence="6">4-(cytidine-5'-diphospho)-2-C-methyl-D-erythritol kinase</fullName>
    </alternativeName>
</protein>
<comment type="pathway">
    <text evidence="6">Isoprenoid biosynthesis; isopentenyl diphosphate biosynthesis via DXP pathway; isopentenyl diphosphate from 1-deoxy-D-xylulose 5-phosphate: step 3/6.</text>
</comment>